<dbReference type="EnsemblProtists" id="PYU1_T010714">
    <property type="protein sequence ID" value="PYU1_T010714"/>
    <property type="gene ID" value="PYU1_G010691"/>
</dbReference>
<proteinExistence type="predicted"/>
<reference evidence="2" key="2">
    <citation type="submission" date="2010-04" db="EMBL/GenBank/DDBJ databases">
        <authorList>
            <person name="Buell R."/>
            <person name="Hamilton J."/>
            <person name="Hostetler J."/>
        </authorList>
    </citation>
    <scope>NUCLEOTIDE SEQUENCE [LARGE SCALE GENOMIC DNA]</scope>
    <source>
        <strain evidence="2">DAOM:BR144</strain>
    </source>
</reference>
<reference evidence="1" key="3">
    <citation type="submission" date="2015-02" db="UniProtKB">
        <authorList>
            <consortium name="EnsemblProtists"/>
        </authorList>
    </citation>
    <scope>IDENTIFICATION</scope>
    <source>
        <strain evidence="1">DAOM BR144</strain>
    </source>
</reference>
<dbReference type="Proteomes" id="UP000019132">
    <property type="component" value="Unassembled WGS sequence"/>
</dbReference>
<name>K3X0G5_GLOUD</name>
<organism evidence="1 2">
    <name type="scientific">Globisporangium ultimum (strain ATCC 200006 / CBS 805.95 / DAOM BR144)</name>
    <name type="common">Pythium ultimum</name>
    <dbReference type="NCBI Taxonomy" id="431595"/>
    <lineage>
        <taxon>Eukaryota</taxon>
        <taxon>Sar</taxon>
        <taxon>Stramenopiles</taxon>
        <taxon>Oomycota</taxon>
        <taxon>Peronosporomycetes</taxon>
        <taxon>Pythiales</taxon>
        <taxon>Pythiaceae</taxon>
        <taxon>Globisporangium</taxon>
    </lineage>
</organism>
<accession>K3X0G5</accession>
<dbReference type="EMBL" id="GL376592">
    <property type="status" value="NOT_ANNOTATED_CDS"/>
    <property type="molecule type" value="Genomic_DNA"/>
</dbReference>
<reference evidence="2" key="1">
    <citation type="journal article" date="2010" name="Genome Biol.">
        <title>Genome sequence of the necrotrophic plant pathogen Pythium ultimum reveals original pathogenicity mechanisms and effector repertoire.</title>
        <authorList>
            <person name="Levesque C.A."/>
            <person name="Brouwer H."/>
            <person name="Cano L."/>
            <person name="Hamilton J.P."/>
            <person name="Holt C."/>
            <person name="Huitema E."/>
            <person name="Raffaele S."/>
            <person name="Robideau G.P."/>
            <person name="Thines M."/>
            <person name="Win J."/>
            <person name="Zerillo M.M."/>
            <person name="Beakes G.W."/>
            <person name="Boore J.L."/>
            <person name="Busam D."/>
            <person name="Dumas B."/>
            <person name="Ferriera S."/>
            <person name="Fuerstenberg S.I."/>
            <person name="Gachon C.M."/>
            <person name="Gaulin E."/>
            <person name="Govers F."/>
            <person name="Grenville-Briggs L."/>
            <person name="Horner N."/>
            <person name="Hostetler J."/>
            <person name="Jiang R.H."/>
            <person name="Johnson J."/>
            <person name="Krajaejun T."/>
            <person name="Lin H."/>
            <person name="Meijer H.J."/>
            <person name="Moore B."/>
            <person name="Morris P."/>
            <person name="Phuntmart V."/>
            <person name="Puiu D."/>
            <person name="Shetty J."/>
            <person name="Stajich J.E."/>
            <person name="Tripathy S."/>
            <person name="Wawra S."/>
            <person name="van West P."/>
            <person name="Whitty B.R."/>
            <person name="Coutinho P.M."/>
            <person name="Henrissat B."/>
            <person name="Martin F."/>
            <person name="Thomas P.D."/>
            <person name="Tyler B.M."/>
            <person name="De Vries R.P."/>
            <person name="Kamoun S."/>
            <person name="Yandell M."/>
            <person name="Tisserat N."/>
            <person name="Buell C.R."/>
        </authorList>
    </citation>
    <scope>NUCLEOTIDE SEQUENCE</scope>
    <source>
        <strain evidence="2">DAOM:BR144</strain>
    </source>
</reference>
<evidence type="ECO:0000313" key="2">
    <source>
        <dbReference type="Proteomes" id="UP000019132"/>
    </source>
</evidence>
<dbReference type="eggNOG" id="ENOG502T450">
    <property type="taxonomic scope" value="Eukaryota"/>
</dbReference>
<dbReference type="HOGENOM" id="CLU_2801981_0_0_1"/>
<dbReference type="InParanoid" id="K3X0G5"/>
<dbReference type="VEuPathDB" id="FungiDB:PYU1_G010691"/>
<protein>
    <submittedName>
        <fullName evidence="1">Uncharacterized protein</fullName>
    </submittedName>
</protein>
<sequence length="68" mass="7263">MGSSSMILTGLPLAVSCGGLSKVLAGISKIGSPSSIQRMYPLLPVTHSIEYTKYPVYAPTWISQFDES</sequence>
<keyword evidence="2" id="KW-1185">Reference proteome</keyword>
<dbReference type="AlphaFoldDB" id="K3X0G5"/>
<evidence type="ECO:0000313" key="1">
    <source>
        <dbReference type="EnsemblProtists" id="PYU1_T010714"/>
    </source>
</evidence>